<feature type="active site" description="For GATase activity" evidence="8">
    <location>
        <position position="2"/>
    </location>
</feature>
<proteinExistence type="inferred from homology"/>
<dbReference type="InterPro" id="IPR014729">
    <property type="entry name" value="Rossmann-like_a/b/a_fold"/>
</dbReference>
<dbReference type="Pfam" id="PF00733">
    <property type="entry name" value="Asn_synthase"/>
    <property type="match status" value="1"/>
</dbReference>
<evidence type="ECO:0000256" key="9">
    <source>
        <dbReference type="PIRSR" id="PIRSR001589-2"/>
    </source>
</evidence>
<dbReference type="EC" id="6.3.5.4" evidence="3"/>
<evidence type="ECO:0000313" key="12">
    <source>
        <dbReference type="EMBL" id="NEV92728.1"/>
    </source>
</evidence>
<evidence type="ECO:0000256" key="1">
    <source>
        <dbReference type="ARBA" id="ARBA00005187"/>
    </source>
</evidence>
<dbReference type="CDD" id="cd00712">
    <property type="entry name" value="AsnB"/>
    <property type="match status" value="1"/>
</dbReference>
<dbReference type="EMBL" id="JAAIKD010000001">
    <property type="protein sequence ID" value="NEV92728.1"/>
    <property type="molecule type" value="Genomic_DNA"/>
</dbReference>
<dbReference type="RefSeq" id="WP_164003316.1">
    <property type="nucleotide sequence ID" value="NZ_JAAIKD010000001.1"/>
</dbReference>
<dbReference type="InterPro" id="IPR051786">
    <property type="entry name" value="ASN_synthetase/amidase"/>
</dbReference>
<evidence type="ECO:0000256" key="3">
    <source>
        <dbReference type="ARBA" id="ARBA00012737"/>
    </source>
</evidence>
<dbReference type="InterPro" id="IPR017932">
    <property type="entry name" value="GATase_2_dom"/>
</dbReference>
<feature type="domain" description="Glutamine amidotransferase type-2" evidence="11">
    <location>
        <begin position="2"/>
        <end position="214"/>
    </location>
</feature>
<dbReference type="PROSITE" id="PS51278">
    <property type="entry name" value="GATASE_TYPE_2"/>
    <property type="match status" value="1"/>
</dbReference>
<evidence type="ECO:0000313" key="13">
    <source>
        <dbReference type="Proteomes" id="UP000478505"/>
    </source>
</evidence>
<dbReference type="InterPro" id="IPR006426">
    <property type="entry name" value="Asn_synth_AEB"/>
</dbReference>
<dbReference type="PANTHER" id="PTHR43284:SF1">
    <property type="entry name" value="ASPARAGINE SYNTHETASE"/>
    <property type="match status" value="1"/>
</dbReference>
<keyword evidence="6 8" id="KW-0315">Glutamine amidotransferase</keyword>
<keyword evidence="8" id="KW-0061">Asparagine biosynthesis</keyword>
<reference evidence="12 13" key="1">
    <citation type="submission" date="2020-02" db="EMBL/GenBank/DDBJ databases">
        <title>Flavobacteriaceae Psychroflexus bacterium YR1-1, complete genome.</title>
        <authorList>
            <person name="Li Y."/>
            <person name="Wu S."/>
        </authorList>
    </citation>
    <scope>NUCLEOTIDE SEQUENCE [LARGE SCALE GENOMIC DNA]</scope>
    <source>
        <strain evidence="12 13">YR1-1</strain>
    </source>
</reference>
<dbReference type="Gene3D" id="3.60.20.10">
    <property type="entry name" value="Glutamine Phosphoribosylpyrophosphate, subunit 1, domain 1"/>
    <property type="match status" value="1"/>
</dbReference>
<dbReference type="SUPFAM" id="SSF56235">
    <property type="entry name" value="N-terminal nucleophile aminohydrolases (Ntn hydrolases)"/>
    <property type="match status" value="1"/>
</dbReference>
<dbReference type="Proteomes" id="UP000478505">
    <property type="component" value="Unassembled WGS sequence"/>
</dbReference>
<dbReference type="AlphaFoldDB" id="A0A6B3QYH3"/>
<dbReference type="Pfam" id="PF13537">
    <property type="entry name" value="GATase_7"/>
    <property type="match status" value="1"/>
</dbReference>
<accession>A0A6B3QYH3</accession>
<dbReference type="NCBIfam" id="TIGR01536">
    <property type="entry name" value="asn_synth_AEB"/>
    <property type="match status" value="1"/>
</dbReference>
<dbReference type="GO" id="GO:0005524">
    <property type="term" value="F:ATP binding"/>
    <property type="evidence" value="ECO:0007669"/>
    <property type="project" value="UniProtKB-KW"/>
</dbReference>
<gene>
    <name evidence="12" type="primary">asnB</name>
    <name evidence="12" type="ORF">G3567_01035</name>
</gene>
<name>A0A6B3QYH3_9FLAO</name>
<keyword evidence="4 9" id="KW-0547">Nucleotide-binding</keyword>
<evidence type="ECO:0000256" key="8">
    <source>
        <dbReference type="PIRSR" id="PIRSR001589-1"/>
    </source>
</evidence>
<protein>
    <recommendedName>
        <fullName evidence="3">asparagine synthase (glutamine-hydrolyzing)</fullName>
        <ecNumber evidence="3">6.3.5.4</ecNumber>
    </recommendedName>
</protein>
<evidence type="ECO:0000256" key="4">
    <source>
        <dbReference type="ARBA" id="ARBA00022741"/>
    </source>
</evidence>
<keyword evidence="12" id="KW-0436">Ligase</keyword>
<comment type="caution">
    <text evidence="12">The sequence shown here is derived from an EMBL/GenBank/DDBJ whole genome shotgun (WGS) entry which is preliminary data.</text>
</comment>
<dbReference type="PIRSF" id="PIRSF001589">
    <property type="entry name" value="Asn_synthetase_glu-h"/>
    <property type="match status" value="1"/>
</dbReference>
<comment type="similarity">
    <text evidence="2">Belongs to the asparagine synthetase family.</text>
</comment>
<sequence>MCGISGAYYFDSNVDLEKDNLLRMNNAIVHRGPDNGSINVIGHVGLGHRRLSILDLSLNGNQPMQTNDDRFTIVYNGEVYNFLEIKEKLSKIGYVFNSTTDTEVILKAFQEYGTACFTMLNGMFALAIYDNKDDLLYLCRDRFGIKPLYFYKDKDKLLFSSEIKAIKAYENLNLSLNYQALSEYLWFGNPLGNLTFYEQIEEVNSGTYIIIGINTFVEKKYFDINSIKENDLTENQIINRVSSLLEESVKSQLISDVPVGVFLSGGIDSSAITAFASKHYKGKLKTYSIGFDYDKGINELPLAKKIAEKFETEHHEIQISGNDLISVIESLVESHDEPFADAADIPLYLISEKLKGEVKVVLQGDGGDEFFGGYSRYNTLSSSKKWNKFSFISSLISLTKTENTKLLRLKRFLEAISDKKQYKRNALLLTMESKSSNPFLVLSSRIKEKVLDKDPFKKYQEVYSQYPKEKNSVQALFYTDAQIILKDTFFEKVDKSVMANSMEVRVPFIDNNLTDFMLSVPSSLKTKNGEQKYILKKALRGIVPDEVLDGKKKGFGVPYAYWLKTSLADYFCKQIQTKKVSNFIDSNEVLRLFTLHKNGKGNYGFLLWKVLILAIWLNNNAINE</sequence>
<dbReference type="GO" id="GO:0006529">
    <property type="term" value="P:asparagine biosynthetic process"/>
    <property type="evidence" value="ECO:0007669"/>
    <property type="project" value="UniProtKB-KW"/>
</dbReference>
<keyword evidence="5 9" id="KW-0067">ATP-binding</keyword>
<dbReference type="InterPro" id="IPR033738">
    <property type="entry name" value="AsnB_N"/>
</dbReference>
<evidence type="ECO:0000256" key="6">
    <source>
        <dbReference type="ARBA" id="ARBA00022962"/>
    </source>
</evidence>
<evidence type="ECO:0000256" key="7">
    <source>
        <dbReference type="ARBA" id="ARBA00048741"/>
    </source>
</evidence>
<dbReference type="GO" id="GO:0004066">
    <property type="term" value="F:asparagine synthase (glutamine-hydrolyzing) activity"/>
    <property type="evidence" value="ECO:0007669"/>
    <property type="project" value="UniProtKB-EC"/>
</dbReference>
<evidence type="ECO:0000259" key="11">
    <source>
        <dbReference type="PROSITE" id="PS51278"/>
    </source>
</evidence>
<feature type="binding site" evidence="9">
    <location>
        <position position="289"/>
    </location>
    <ligand>
        <name>ATP</name>
        <dbReference type="ChEBI" id="CHEBI:30616"/>
    </ligand>
</feature>
<dbReference type="InterPro" id="IPR029055">
    <property type="entry name" value="Ntn_hydrolases_N"/>
</dbReference>
<evidence type="ECO:0000256" key="5">
    <source>
        <dbReference type="ARBA" id="ARBA00022840"/>
    </source>
</evidence>
<feature type="binding site" evidence="9">
    <location>
        <position position="101"/>
    </location>
    <ligand>
        <name>L-glutamine</name>
        <dbReference type="ChEBI" id="CHEBI:58359"/>
    </ligand>
</feature>
<dbReference type="CDD" id="cd01991">
    <property type="entry name" value="Asn_synthase_B_C"/>
    <property type="match status" value="1"/>
</dbReference>
<organism evidence="12 13">
    <name type="scientific">Psychroflexus aurantiacus</name>
    <dbReference type="NCBI Taxonomy" id="2709310"/>
    <lineage>
        <taxon>Bacteria</taxon>
        <taxon>Pseudomonadati</taxon>
        <taxon>Bacteroidota</taxon>
        <taxon>Flavobacteriia</taxon>
        <taxon>Flavobacteriales</taxon>
        <taxon>Flavobacteriaceae</taxon>
        <taxon>Psychroflexus</taxon>
    </lineage>
</organism>
<feature type="site" description="Important for beta-aspartyl-AMP intermediate formation" evidence="10">
    <location>
        <position position="365"/>
    </location>
</feature>
<keyword evidence="13" id="KW-1185">Reference proteome</keyword>
<comment type="catalytic activity">
    <reaction evidence="7">
        <text>L-aspartate + L-glutamine + ATP + H2O = L-asparagine + L-glutamate + AMP + diphosphate + H(+)</text>
        <dbReference type="Rhea" id="RHEA:12228"/>
        <dbReference type="ChEBI" id="CHEBI:15377"/>
        <dbReference type="ChEBI" id="CHEBI:15378"/>
        <dbReference type="ChEBI" id="CHEBI:29985"/>
        <dbReference type="ChEBI" id="CHEBI:29991"/>
        <dbReference type="ChEBI" id="CHEBI:30616"/>
        <dbReference type="ChEBI" id="CHEBI:33019"/>
        <dbReference type="ChEBI" id="CHEBI:58048"/>
        <dbReference type="ChEBI" id="CHEBI:58359"/>
        <dbReference type="ChEBI" id="CHEBI:456215"/>
        <dbReference type="EC" id="6.3.5.4"/>
    </reaction>
</comment>
<evidence type="ECO:0000256" key="10">
    <source>
        <dbReference type="PIRSR" id="PIRSR001589-3"/>
    </source>
</evidence>
<keyword evidence="8" id="KW-0028">Amino-acid biosynthesis</keyword>
<dbReference type="Gene3D" id="3.40.50.620">
    <property type="entry name" value="HUPs"/>
    <property type="match status" value="2"/>
</dbReference>
<dbReference type="SUPFAM" id="SSF52402">
    <property type="entry name" value="Adenine nucleotide alpha hydrolases-like"/>
    <property type="match status" value="1"/>
</dbReference>
<dbReference type="InterPro" id="IPR001962">
    <property type="entry name" value="Asn_synthase"/>
</dbReference>
<dbReference type="PANTHER" id="PTHR43284">
    <property type="entry name" value="ASPARAGINE SYNTHETASE (GLUTAMINE-HYDROLYZING)"/>
    <property type="match status" value="1"/>
</dbReference>
<comment type="pathway">
    <text evidence="1">Amino-acid biosynthesis; L-asparagine biosynthesis; L-asparagine from L-aspartate (L-Gln route): step 1/1.</text>
</comment>
<evidence type="ECO:0000256" key="2">
    <source>
        <dbReference type="ARBA" id="ARBA00005752"/>
    </source>
</evidence>
<dbReference type="GO" id="GO:0005829">
    <property type="term" value="C:cytosol"/>
    <property type="evidence" value="ECO:0007669"/>
    <property type="project" value="TreeGrafter"/>
</dbReference>